<evidence type="ECO:0000313" key="3">
    <source>
        <dbReference type="Proteomes" id="UP000683360"/>
    </source>
</evidence>
<dbReference type="AlphaFoldDB" id="A0A8S3UGY5"/>
<dbReference type="GO" id="GO:0042765">
    <property type="term" value="C:GPI-anchor transamidase complex"/>
    <property type="evidence" value="ECO:0007669"/>
    <property type="project" value="InterPro"/>
</dbReference>
<keyword evidence="1" id="KW-1133">Transmembrane helix</keyword>
<name>A0A8S3UGY5_MYTED</name>
<dbReference type="GO" id="GO:0016255">
    <property type="term" value="P:attachment of GPI anchor to protein"/>
    <property type="evidence" value="ECO:0007669"/>
    <property type="project" value="InterPro"/>
</dbReference>
<dbReference type="InterPro" id="IPR007245">
    <property type="entry name" value="PIG-T"/>
</dbReference>
<evidence type="ECO:0000313" key="2">
    <source>
        <dbReference type="EMBL" id="CAG2242766.1"/>
    </source>
</evidence>
<organism evidence="2 3">
    <name type="scientific">Mytilus edulis</name>
    <name type="common">Blue mussel</name>
    <dbReference type="NCBI Taxonomy" id="6550"/>
    <lineage>
        <taxon>Eukaryota</taxon>
        <taxon>Metazoa</taxon>
        <taxon>Spiralia</taxon>
        <taxon>Lophotrochozoa</taxon>
        <taxon>Mollusca</taxon>
        <taxon>Bivalvia</taxon>
        <taxon>Autobranchia</taxon>
        <taxon>Pteriomorphia</taxon>
        <taxon>Mytilida</taxon>
        <taxon>Mytiloidea</taxon>
        <taxon>Mytilidae</taxon>
        <taxon>Mytilinae</taxon>
        <taxon>Mytilus</taxon>
    </lineage>
</organism>
<dbReference type="Proteomes" id="UP000683360">
    <property type="component" value="Unassembled WGS sequence"/>
</dbReference>
<feature type="transmembrane region" description="Helical" evidence="1">
    <location>
        <begin position="214"/>
        <end position="233"/>
    </location>
</feature>
<gene>
    <name evidence="2" type="ORF">MEDL_54960</name>
</gene>
<dbReference type="EMBL" id="CAJPWZ010002684">
    <property type="protein sequence ID" value="CAG2242766.1"/>
    <property type="molecule type" value="Genomic_DNA"/>
</dbReference>
<keyword evidence="3" id="KW-1185">Reference proteome</keyword>
<dbReference type="OrthoDB" id="6091469at2759"/>
<proteinExistence type="predicted"/>
<reference evidence="2" key="1">
    <citation type="submission" date="2021-03" db="EMBL/GenBank/DDBJ databases">
        <authorList>
            <person name="Bekaert M."/>
        </authorList>
    </citation>
    <scope>NUCLEOTIDE SEQUENCE</scope>
</reference>
<keyword evidence="1" id="KW-0472">Membrane</keyword>
<keyword evidence="1" id="KW-0812">Transmembrane</keyword>
<dbReference type="PANTHER" id="PTHR12959:SF11">
    <property type="entry name" value="GPI TRANSAMIDASE COMPONENT PIG-T"/>
    <property type="match status" value="1"/>
</dbReference>
<dbReference type="Pfam" id="PF04113">
    <property type="entry name" value="Gpi16"/>
    <property type="match status" value="1"/>
</dbReference>
<evidence type="ECO:0000256" key="1">
    <source>
        <dbReference type="SAM" id="Phobius"/>
    </source>
</evidence>
<comment type="caution">
    <text evidence="2">The sequence shown here is derived from an EMBL/GenBank/DDBJ whole genome shotgun (WGS) entry which is preliminary data.</text>
</comment>
<sequence length="290" mass="33412">MELAGDERIYAVYDVSIQLPRNYHSFNLQGSYNEVINRNVKTDASVHATRYVTGFGLQRGGITCQIYNNLPVNMTVIYMETIPWFIKIFFNSLQIQNNKTMVKPYKIHYMPGKDRSRSYHLEVVFRLRANSVTKINVLFERTFLKWTEYPPDANHGFYINSAVVTTVLPENNNYITGQPNVSIFKRFDDKSSGIFIRIHTETLLVSLPTPDFSMPYNVICLACTVVAIAFGSLHNLTTRQFKVVESTKVKGFVQKVKDLFKFKKKDIANNIKTEDQDSKQSDNECCILKE</sequence>
<dbReference type="PANTHER" id="PTHR12959">
    <property type="entry name" value="GPI TRANSAMIDASE COMPONENT PIG-T-RELATED"/>
    <property type="match status" value="1"/>
</dbReference>
<accession>A0A8S3UGY5</accession>
<protein>
    <submittedName>
        <fullName evidence="2">PIGT</fullName>
    </submittedName>
</protein>